<dbReference type="RefSeq" id="WP_121587737.1">
    <property type="nucleotide sequence ID" value="NZ_RCHT01000063.1"/>
</dbReference>
<keyword evidence="3" id="KW-1185">Reference proteome</keyword>
<dbReference type="Pfam" id="PF01391">
    <property type="entry name" value="Collagen"/>
    <property type="match status" value="1"/>
</dbReference>
<proteinExistence type="predicted"/>
<dbReference type="EMBL" id="RCHT01000063">
    <property type="protein sequence ID" value="RLL06192.1"/>
    <property type="molecule type" value="Genomic_DNA"/>
</dbReference>
<dbReference type="PANTHER" id="PTHR24637">
    <property type="entry name" value="COLLAGEN"/>
    <property type="match status" value="1"/>
</dbReference>
<keyword evidence="2" id="KW-0176">Collagen</keyword>
<dbReference type="Proteomes" id="UP000276301">
    <property type="component" value="Unassembled WGS sequence"/>
</dbReference>
<name>A0A498CIM6_9FIRM</name>
<gene>
    <name evidence="2" type="ORF">D4A47_13870</name>
</gene>
<feature type="region of interest" description="Disordered" evidence="1">
    <location>
        <begin position="144"/>
        <end position="203"/>
    </location>
</feature>
<accession>A0A498CIM6</accession>
<evidence type="ECO:0000313" key="2">
    <source>
        <dbReference type="EMBL" id="RLL06192.1"/>
    </source>
</evidence>
<organism evidence="2 3">
    <name type="scientific">Anaerotruncus massiliensis</name>
    <name type="common">ex Liu et al. 2021</name>
    <dbReference type="NCBI Taxonomy" id="2321404"/>
    <lineage>
        <taxon>Bacteria</taxon>
        <taxon>Bacillati</taxon>
        <taxon>Bacillota</taxon>
        <taxon>Clostridia</taxon>
        <taxon>Eubacteriales</taxon>
        <taxon>Oscillospiraceae</taxon>
        <taxon>Anaerotruncus</taxon>
    </lineage>
</organism>
<evidence type="ECO:0000256" key="1">
    <source>
        <dbReference type="SAM" id="MobiDB-lite"/>
    </source>
</evidence>
<evidence type="ECO:0000313" key="3">
    <source>
        <dbReference type="Proteomes" id="UP000276301"/>
    </source>
</evidence>
<dbReference type="InterPro" id="IPR008160">
    <property type="entry name" value="Collagen"/>
</dbReference>
<protein>
    <submittedName>
        <fullName evidence="2">Collagen-like protein</fullName>
    </submittedName>
</protein>
<feature type="region of interest" description="Disordered" evidence="1">
    <location>
        <begin position="65"/>
        <end position="94"/>
    </location>
</feature>
<dbReference type="PANTHER" id="PTHR24637:SF428">
    <property type="entry name" value="SCAVENGER RECEPTOR CLASS A MEMBER 3"/>
    <property type="match status" value="1"/>
</dbReference>
<feature type="compositionally biased region" description="Low complexity" evidence="1">
    <location>
        <begin position="164"/>
        <end position="182"/>
    </location>
</feature>
<sequence length="292" mass="30680">MASTNKFPNTGLNQWVETDKPDMADFNRDNQLLDAMVGHLTRTPYIGADGYWYIWDQELKDYSRSNQRAQGETGPQGIRGPAGPEGPQGEPGAGLKILGLFATVEALSQAHVTGGSGEAYAVGTAMENEIYIWSADQNAWVSVGALQGPQGPQGEAGPRGRQGETGPQGIQGIQGPAGPVGPRGETGPRGEAGPQGPKGEPGASRIVTVTLGVADWTEDPDQGWWTQPVSDSRIVDGTVLEMTFPAAYLSQLEADGSVIILRNNGGAATAYALKAAPTADLVAQIEIRKVNM</sequence>
<feature type="compositionally biased region" description="Low complexity" evidence="1">
    <location>
        <begin position="81"/>
        <end position="94"/>
    </location>
</feature>
<reference evidence="2 3" key="1">
    <citation type="submission" date="2018-10" db="EMBL/GenBank/DDBJ databases">
        <title>Anaerotruncus faecis sp. nov., isolated from human feces.</title>
        <authorList>
            <person name="Wang Y.-J."/>
        </authorList>
    </citation>
    <scope>NUCLEOTIDE SEQUENCE [LARGE SCALE GENOMIC DNA]</scope>
    <source>
        <strain evidence="2 3">22A2-44</strain>
    </source>
</reference>
<comment type="caution">
    <text evidence="2">The sequence shown here is derived from an EMBL/GenBank/DDBJ whole genome shotgun (WGS) entry which is preliminary data.</text>
</comment>
<feature type="compositionally biased region" description="Low complexity" evidence="1">
    <location>
        <begin position="144"/>
        <end position="156"/>
    </location>
</feature>
<dbReference type="AlphaFoldDB" id="A0A498CIM6"/>